<dbReference type="HOGENOM" id="CLU_131282_0_0_1"/>
<name>A0A0C2ZA13_9AGAM</name>
<protein>
    <submittedName>
        <fullName evidence="1">Uncharacterized protein</fullName>
    </submittedName>
</protein>
<dbReference type="Proteomes" id="UP000053989">
    <property type="component" value="Unassembled WGS sequence"/>
</dbReference>
<dbReference type="InParanoid" id="A0A0C2ZA13"/>
<organism evidence="1 2">
    <name type="scientific">Scleroderma citrinum Foug A</name>
    <dbReference type="NCBI Taxonomy" id="1036808"/>
    <lineage>
        <taxon>Eukaryota</taxon>
        <taxon>Fungi</taxon>
        <taxon>Dikarya</taxon>
        <taxon>Basidiomycota</taxon>
        <taxon>Agaricomycotina</taxon>
        <taxon>Agaricomycetes</taxon>
        <taxon>Agaricomycetidae</taxon>
        <taxon>Boletales</taxon>
        <taxon>Sclerodermatineae</taxon>
        <taxon>Sclerodermataceae</taxon>
        <taxon>Scleroderma</taxon>
    </lineage>
</organism>
<evidence type="ECO:0000313" key="1">
    <source>
        <dbReference type="EMBL" id="KIM58708.1"/>
    </source>
</evidence>
<feature type="non-terminal residue" evidence="1">
    <location>
        <position position="1"/>
    </location>
</feature>
<feature type="non-terminal residue" evidence="1">
    <location>
        <position position="118"/>
    </location>
</feature>
<proteinExistence type="predicted"/>
<gene>
    <name evidence="1" type="ORF">SCLCIDRAFT_93483</name>
</gene>
<sequence>LTIQDCLTAYLVTVLNRCQERPIRMVTNAASYRNVTAPFVEANVAGNAIQNIVAEQLPSDVVGIATAIRTSINRSRDAQDLENWLSTASDCMLGTINSGKSFFFRAHDEVLTVNSNSS</sequence>
<evidence type="ECO:0000313" key="2">
    <source>
        <dbReference type="Proteomes" id="UP000053989"/>
    </source>
</evidence>
<keyword evidence="2" id="KW-1185">Reference proteome</keyword>
<accession>A0A0C2ZA13</accession>
<dbReference type="AlphaFoldDB" id="A0A0C2ZA13"/>
<dbReference type="OrthoDB" id="1862401at2759"/>
<dbReference type="EMBL" id="KN822082">
    <property type="protein sequence ID" value="KIM58708.1"/>
    <property type="molecule type" value="Genomic_DNA"/>
</dbReference>
<reference evidence="1 2" key="1">
    <citation type="submission" date="2014-04" db="EMBL/GenBank/DDBJ databases">
        <authorList>
            <consortium name="DOE Joint Genome Institute"/>
            <person name="Kuo A."/>
            <person name="Kohler A."/>
            <person name="Nagy L.G."/>
            <person name="Floudas D."/>
            <person name="Copeland A."/>
            <person name="Barry K.W."/>
            <person name="Cichocki N."/>
            <person name="Veneault-Fourrey C."/>
            <person name="LaButti K."/>
            <person name="Lindquist E.A."/>
            <person name="Lipzen A."/>
            <person name="Lundell T."/>
            <person name="Morin E."/>
            <person name="Murat C."/>
            <person name="Sun H."/>
            <person name="Tunlid A."/>
            <person name="Henrissat B."/>
            <person name="Grigoriev I.V."/>
            <person name="Hibbett D.S."/>
            <person name="Martin F."/>
            <person name="Nordberg H.P."/>
            <person name="Cantor M.N."/>
            <person name="Hua S.X."/>
        </authorList>
    </citation>
    <scope>NUCLEOTIDE SEQUENCE [LARGE SCALE GENOMIC DNA]</scope>
    <source>
        <strain evidence="1 2">Foug A</strain>
    </source>
</reference>
<reference evidence="2" key="2">
    <citation type="submission" date="2015-01" db="EMBL/GenBank/DDBJ databases">
        <title>Evolutionary Origins and Diversification of the Mycorrhizal Mutualists.</title>
        <authorList>
            <consortium name="DOE Joint Genome Institute"/>
            <consortium name="Mycorrhizal Genomics Consortium"/>
            <person name="Kohler A."/>
            <person name="Kuo A."/>
            <person name="Nagy L.G."/>
            <person name="Floudas D."/>
            <person name="Copeland A."/>
            <person name="Barry K.W."/>
            <person name="Cichocki N."/>
            <person name="Veneault-Fourrey C."/>
            <person name="LaButti K."/>
            <person name="Lindquist E.A."/>
            <person name="Lipzen A."/>
            <person name="Lundell T."/>
            <person name="Morin E."/>
            <person name="Murat C."/>
            <person name="Riley R."/>
            <person name="Ohm R."/>
            <person name="Sun H."/>
            <person name="Tunlid A."/>
            <person name="Henrissat B."/>
            <person name="Grigoriev I.V."/>
            <person name="Hibbett D.S."/>
            <person name="Martin F."/>
        </authorList>
    </citation>
    <scope>NUCLEOTIDE SEQUENCE [LARGE SCALE GENOMIC DNA]</scope>
    <source>
        <strain evidence="2">Foug A</strain>
    </source>
</reference>